<feature type="compositionally biased region" description="Basic and acidic residues" evidence="1">
    <location>
        <begin position="276"/>
        <end position="287"/>
    </location>
</feature>
<dbReference type="InterPro" id="IPR036265">
    <property type="entry name" value="HIT-like_sf"/>
</dbReference>
<dbReference type="OrthoDB" id="444325at2759"/>
<dbReference type="InterPro" id="IPR006767">
    <property type="entry name" value="Cwf19-like_C_dom-2"/>
</dbReference>
<reference evidence="5" key="1">
    <citation type="submission" date="2016-02" db="EMBL/GenBank/DDBJ databases">
        <title>Draft genome sequence of Microdochium bolleyi, a fungal endophyte of beachgrass.</title>
        <authorList>
            <consortium name="DOE Joint Genome Institute"/>
            <person name="David A.S."/>
            <person name="May G."/>
            <person name="Haridas S."/>
            <person name="Lim J."/>
            <person name="Wang M."/>
            <person name="Labutti K."/>
            <person name="Lipzen A."/>
            <person name="Barry K."/>
            <person name="Grigoriev I.V."/>
        </authorList>
    </citation>
    <scope>NUCLEOTIDE SEQUENCE [LARGE SCALE GENOMIC DNA]</scope>
    <source>
        <strain evidence="5">J235TASD1</strain>
    </source>
</reference>
<protein>
    <submittedName>
        <fullName evidence="4">CwfJ C-terminus 1-domain-containing protein-like protein</fullName>
    </submittedName>
</protein>
<sequence length="537" mass="58971">MAAKILVLGSLNGNFEVAFKKLAALHAKQDFAFAIITGNLFGLEQDDDAVTRLLGGEISLPLTTYFTVGTSPLPQRVLERLQAGEDICDNLHYLGKRSITKTSDGIRIVALGGALDTTIVGGQSKEQYMPLHTADDAKALRGANTADILLTALWPDQVWKHSNAGLSPGNQASAASSAEVAMLCAALKPRYHFATSSSDFFYEREPFFHPPADPESDAIAVTRFISLAPYGNTAKAKALYAFNLQVGETTTTVPQGSTVSPFMTRNALGKRGTGVADHRSDGRDGDNRRRRKGPRSPPPGPDRCFFCLSNTNLDTHMICSIGEDAYVTTAKGPLPAPDTFSAQGIDFPGHQLIIPLSHEPTIRAMASDAEKTYAEMSRFKESLQAMVSAQSKHQLGAVTWEISRQGGIHTHWQFLPVPTDLLRRGLVEAGFKVEAENRKYPALQDASIGSAVNETNDFFRVWLWSDDSDTGIQGKELVMRLDDSFRFDLQFARKVMAKLLGLEKRLYWQDVVQSVTEETADVDKFKETFKAWDFTLT</sequence>
<evidence type="ECO:0000313" key="4">
    <source>
        <dbReference type="EMBL" id="KXJ91600.1"/>
    </source>
</evidence>
<dbReference type="PANTHER" id="PTHR12072:SF4">
    <property type="entry name" value="CWF19-LIKE PROTEIN 1"/>
    <property type="match status" value="1"/>
</dbReference>
<feature type="region of interest" description="Disordered" evidence="1">
    <location>
        <begin position="253"/>
        <end position="303"/>
    </location>
</feature>
<dbReference type="Proteomes" id="UP000070501">
    <property type="component" value="Unassembled WGS sequence"/>
</dbReference>
<dbReference type="InterPro" id="IPR006768">
    <property type="entry name" value="Cwf19-like_C_dom-1"/>
</dbReference>
<evidence type="ECO:0000256" key="1">
    <source>
        <dbReference type="SAM" id="MobiDB-lite"/>
    </source>
</evidence>
<accession>A0A136J2X6</accession>
<dbReference type="STRING" id="196109.A0A136J2X6"/>
<dbReference type="SUPFAM" id="SSF54197">
    <property type="entry name" value="HIT-like"/>
    <property type="match status" value="1"/>
</dbReference>
<feature type="domain" description="Cwf19-like C-terminal" evidence="3">
    <location>
        <begin position="301"/>
        <end position="423"/>
    </location>
</feature>
<feature type="domain" description="Cwf19-like protein C-terminal" evidence="2">
    <location>
        <begin position="437"/>
        <end position="535"/>
    </location>
</feature>
<dbReference type="Pfam" id="PF04676">
    <property type="entry name" value="CwfJ_C_2"/>
    <property type="match status" value="1"/>
</dbReference>
<dbReference type="GO" id="GO:0061632">
    <property type="term" value="F:RNA lariat debranching enzyme activator activity"/>
    <property type="evidence" value="ECO:0007669"/>
    <property type="project" value="TreeGrafter"/>
</dbReference>
<keyword evidence="5" id="KW-1185">Reference proteome</keyword>
<organism evidence="4 5">
    <name type="scientific">Microdochium bolleyi</name>
    <dbReference type="NCBI Taxonomy" id="196109"/>
    <lineage>
        <taxon>Eukaryota</taxon>
        <taxon>Fungi</taxon>
        <taxon>Dikarya</taxon>
        <taxon>Ascomycota</taxon>
        <taxon>Pezizomycotina</taxon>
        <taxon>Sordariomycetes</taxon>
        <taxon>Xylariomycetidae</taxon>
        <taxon>Xylariales</taxon>
        <taxon>Microdochiaceae</taxon>
        <taxon>Microdochium</taxon>
    </lineage>
</organism>
<dbReference type="InParanoid" id="A0A136J2X6"/>
<dbReference type="EMBL" id="KQ964250">
    <property type="protein sequence ID" value="KXJ91600.1"/>
    <property type="molecule type" value="Genomic_DNA"/>
</dbReference>
<proteinExistence type="predicted"/>
<gene>
    <name evidence="4" type="ORF">Micbo1qcDRAFT_195653</name>
</gene>
<name>A0A136J2X6_9PEZI</name>
<feature type="compositionally biased region" description="Polar residues" evidence="1">
    <location>
        <begin position="253"/>
        <end position="263"/>
    </location>
</feature>
<evidence type="ECO:0000259" key="2">
    <source>
        <dbReference type="Pfam" id="PF04676"/>
    </source>
</evidence>
<dbReference type="FunCoup" id="A0A136J2X6">
    <property type="interactions" value="1069"/>
</dbReference>
<dbReference type="Pfam" id="PF04677">
    <property type="entry name" value="CwfJ_C_1"/>
    <property type="match status" value="1"/>
</dbReference>
<evidence type="ECO:0000259" key="3">
    <source>
        <dbReference type="Pfam" id="PF04677"/>
    </source>
</evidence>
<dbReference type="AlphaFoldDB" id="A0A136J2X6"/>
<dbReference type="GO" id="GO:0000398">
    <property type="term" value="P:mRNA splicing, via spliceosome"/>
    <property type="evidence" value="ECO:0007669"/>
    <property type="project" value="TreeGrafter"/>
</dbReference>
<evidence type="ECO:0000313" key="5">
    <source>
        <dbReference type="Proteomes" id="UP000070501"/>
    </source>
</evidence>
<dbReference type="InterPro" id="IPR040194">
    <property type="entry name" value="Cwf19-like"/>
</dbReference>
<dbReference type="PANTHER" id="PTHR12072">
    <property type="entry name" value="CWF19, CELL CYCLE CONTROL PROTEIN"/>
    <property type="match status" value="1"/>
</dbReference>
<dbReference type="CDD" id="cd07380">
    <property type="entry name" value="MPP_CWF19_N"/>
    <property type="match status" value="1"/>
</dbReference>
<dbReference type="GO" id="GO:0071014">
    <property type="term" value="C:post-mRNA release spliceosomal complex"/>
    <property type="evidence" value="ECO:0007669"/>
    <property type="project" value="TreeGrafter"/>
</dbReference>